<sequence length="89" mass="10126">MKVWIAPPLRSYTHQARFVEVEGSTLREVLGHLEENYPGIRFRMIDEQDKIREHIHIFVGQQMAKSIDEAVLDGQEVMIVAALSGGAQH</sequence>
<protein>
    <submittedName>
        <fullName evidence="1">Sulfur-carrier protein</fullName>
    </submittedName>
</protein>
<dbReference type="PANTHER" id="PTHR38031:SF1">
    <property type="entry name" value="SULFUR CARRIER PROTEIN CYSO"/>
    <property type="match status" value="1"/>
</dbReference>
<comment type="caution">
    <text evidence="1">The sequence shown here is derived from an EMBL/GenBank/DDBJ whole genome shotgun (WGS) entry which is preliminary data.</text>
</comment>
<dbReference type="EMBL" id="BLSC01000343">
    <property type="protein sequence ID" value="GFP38119.1"/>
    <property type="molecule type" value="Genomic_DNA"/>
</dbReference>
<dbReference type="InterPro" id="IPR012675">
    <property type="entry name" value="Beta-grasp_dom_sf"/>
</dbReference>
<organism evidence="1 2">
    <name type="scientific">Candidatus Hakubella thermalkaliphila</name>
    <dbReference type="NCBI Taxonomy" id="2754717"/>
    <lineage>
        <taxon>Bacteria</taxon>
        <taxon>Bacillati</taxon>
        <taxon>Actinomycetota</taxon>
        <taxon>Actinomycetota incertae sedis</taxon>
        <taxon>Candidatus Hakubellales</taxon>
        <taxon>Candidatus Hakubellaceae</taxon>
        <taxon>Candidatus Hakubella</taxon>
    </lineage>
</organism>
<reference evidence="1 2" key="1">
    <citation type="journal article" date="2020" name="Front. Microbiol.">
        <title>Single-cell genomics of novel Actinobacteria with the Wood-Ljungdahl pathway discovered in a serpentinizing system.</title>
        <authorList>
            <person name="Merino N."/>
            <person name="Kawai M."/>
            <person name="Boyd E.S."/>
            <person name="Colman D.R."/>
            <person name="McGlynn S.E."/>
            <person name="Nealson K.H."/>
            <person name="Kurokawa K."/>
            <person name="Hongoh Y."/>
        </authorList>
    </citation>
    <scope>NUCLEOTIDE SEQUENCE [LARGE SCALE GENOMIC DNA]</scope>
    <source>
        <strain evidence="1 2">S44</strain>
    </source>
</reference>
<dbReference type="PANTHER" id="PTHR38031">
    <property type="entry name" value="SULFUR CARRIER PROTEIN SLR0821-RELATED"/>
    <property type="match status" value="1"/>
</dbReference>
<evidence type="ECO:0000313" key="2">
    <source>
        <dbReference type="Proteomes" id="UP000561271"/>
    </source>
</evidence>
<name>A0A6V8Q039_9ACTN</name>
<proteinExistence type="predicted"/>
<gene>
    <name evidence="1" type="ORF">HKBW3S44_01799</name>
</gene>
<evidence type="ECO:0000313" key="1">
    <source>
        <dbReference type="EMBL" id="GFP38119.1"/>
    </source>
</evidence>
<dbReference type="Proteomes" id="UP000561271">
    <property type="component" value="Unassembled WGS sequence"/>
</dbReference>
<dbReference type="InterPro" id="IPR052045">
    <property type="entry name" value="Sulfur_Carrier/Prot_Modifier"/>
</dbReference>
<dbReference type="InterPro" id="IPR003749">
    <property type="entry name" value="ThiS/MoaD-like"/>
</dbReference>
<dbReference type="SUPFAM" id="SSF54285">
    <property type="entry name" value="MoaD/ThiS"/>
    <property type="match status" value="1"/>
</dbReference>
<dbReference type="AlphaFoldDB" id="A0A6V8Q039"/>
<dbReference type="Pfam" id="PF02597">
    <property type="entry name" value="ThiS"/>
    <property type="match status" value="1"/>
</dbReference>
<dbReference type="InterPro" id="IPR016155">
    <property type="entry name" value="Mopterin_synth/thiamin_S_b"/>
</dbReference>
<dbReference type="Gene3D" id="3.10.20.30">
    <property type="match status" value="1"/>
</dbReference>
<accession>A0A6V8Q039</accession>
<dbReference type="RefSeq" id="WP_176232194.1">
    <property type="nucleotide sequence ID" value="NZ_BLSC01000343.1"/>
</dbReference>